<reference evidence="4 5" key="1">
    <citation type="submission" date="2015-04" db="EMBL/GenBank/DDBJ databases">
        <title>Taxonomic description and genome sequence of Bacillus campisalis sp. nov., a novel member of the genus Bacillus isolated from solar saltern.</title>
        <authorList>
            <person name="Mathan Kumar R."/>
            <person name="Kaur G."/>
            <person name="Kumar A."/>
            <person name="Singh N.K."/>
            <person name="Kaur N."/>
            <person name="Kumar N."/>
            <person name="Mayilraj S."/>
        </authorList>
    </citation>
    <scope>NUCLEOTIDE SEQUENCE [LARGE SCALE GENOMIC DNA]</scope>
    <source>
        <strain evidence="4 5">SA2-6</strain>
    </source>
</reference>
<dbReference type="PANTHER" id="PTHR37313:SF2">
    <property type="entry name" value="UPF0749 PROTEIN YLXX"/>
    <property type="match status" value="1"/>
</dbReference>
<feature type="transmembrane region" description="Helical" evidence="3">
    <location>
        <begin position="7"/>
        <end position="24"/>
    </location>
</feature>
<keyword evidence="3" id="KW-0812">Transmembrane</keyword>
<sequence>MGSPKNVYFAITATIIGFMVAVQFQTVSEPNVRDTRDTWELRQDLMEEKKIQSQLLQEIRSNEEKLVKYETERQQSRAEVLRDTLSELKAEAGLTAVSGPGIVLVLRPYLDEFGQGETTTYVSPYLLKRLLNELYLNGALHVSIDGQRVINTTVIREISRMTKIDGHSLNKFPLEIKVIAATQQEAEKLFNRIQGSTIVEDFFIDNLQVEIEKPGDDIEVPAYQDPIRIRYMEPAESGKGGGE</sequence>
<evidence type="ECO:0000256" key="3">
    <source>
        <dbReference type="SAM" id="Phobius"/>
    </source>
</evidence>
<protein>
    <recommendedName>
        <fullName evidence="6">NgoFVII family restriction endonuclease</fullName>
    </recommendedName>
</protein>
<dbReference type="PATRIC" id="fig|1408103.3.peg.651"/>
<dbReference type="Pfam" id="PF05949">
    <property type="entry name" value="DUF881"/>
    <property type="match status" value="1"/>
</dbReference>
<evidence type="ECO:0000313" key="5">
    <source>
        <dbReference type="Proteomes" id="UP000034166"/>
    </source>
</evidence>
<dbReference type="Proteomes" id="UP000034166">
    <property type="component" value="Unassembled WGS sequence"/>
</dbReference>
<keyword evidence="2" id="KW-0175">Coiled coil</keyword>
<name>A0A0M2T0Z3_9BACI</name>
<dbReference type="PANTHER" id="PTHR37313">
    <property type="entry name" value="UPF0749 PROTEIN RV1825"/>
    <property type="match status" value="1"/>
</dbReference>
<keyword evidence="5" id="KW-1185">Reference proteome</keyword>
<evidence type="ECO:0000256" key="2">
    <source>
        <dbReference type="SAM" id="Coils"/>
    </source>
</evidence>
<comment type="caution">
    <text evidence="4">The sequence shown here is derived from an EMBL/GenBank/DDBJ whole genome shotgun (WGS) entry which is preliminary data.</text>
</comment>
<comment type="similarity">
    <text evidence="1">Belongs to the UPF0749 family.</text>
</comment>
<keyword evidence="3" id="KW-1133">Transmembrane helix</keyword>
<gene>
    <name evidence="4" type="ORF">WQ57_02880</name>
</gene>
<organism evidence="4 5">
    <name type="scientific">Mesobacillus campisalis</name>
    <dbReference type="NCBI Taxonomy" id="1408103"/>
    <lineage>
        <taxon>Bacteria</taxon>
        <taxon>Bacillati</taxon>
        <taxon>Bacillota</taxon>
        <taxon>Bacilli</taxon>
        <taxon>Bacillales</taxon>
        <taxon>Bacillaceae</taxon>
        <taxon>Mesobacillus</taxon>
    </lineage>
</organism>
<evidence type="ECO:0008006" key="6">
    <source>
        <dbReference type="Google" id="ProtNLM"/>
    </source>
</evidence>
<dbReference type="EMBL" id="LAYY01000002">
    <property type="protein sequence ID" value="KKK39651.1"/>
    <property type="molecule type" value="Genomic_DNA"/>
</dbReference>
<dbReference type="InterPro" id="IPR010273">
    <property type="entry name" value="DUF881"/>
</dbReference>
<dbReference type="RefSeq" id="WP_046522223.1">
    <property type="nucleotide sequence ID" value="NZ_LAYY01000002.1"/>
</dbReference>
<dbReference type="Gene3D" id="3.30.70.1880">
    <property type="entry name" value="Protein of unknown function DUF881"/>
    <property type="match status" value="1"/>
</dbReference>
<dbReference type="OrthoDB" id="2439649at2"/>
<evidence type="ECO:0000313" key="4">
    <source>
        <dbReference type="EMBL" id="KKK39651.1"/>
    </source>
</evidence>
<accession>A0A0M2T0Z3</accession>
<evidence type="ECO:0000256" key="1">
    <source>
        <dbReference type="ARBA" id="ARBA00009108"/>
    </source>
</evidence>
<feature type="coiled-coil region" evidence="2">
    <location>
        <begin position="42"/>
        <end position="91"/>
    </location>
</feature>
<keyword evidence="3" id="KW-0472">Membrane</keyword>
<dbReference type="AlphaFoldDB" id="A0A0M2T0Z3"/>
<proteinExistence type="inferred from homology"/>